<keyword evidence="1" id="KW-0472">Membrane</keyword>
<feature type="transmembrane region" description="Helical" evidence="1">
    <location>
        <begin position="185"/>
        <end position="203"/>
    </location>
</feature>
<dbReference type="EMBL" id="RQHK01000002">
    <property type="protein sequence ID" value="TGM82433.1"/>
    <property type="molecule type" value="Genomic_DNA"/>
</dbReference>
<keyword evidence="1" id="KW-1133">Transmembrane helix</keyword>
<comment type="caution">
    <text evidence="2">The sequence shown here is derived from an EMBL/GenBank/DDBJ whole genome shotgun (WGS) entry which is preliminary data.</text>
</comment>
<feature type="transmembrane region" description="Helical" evidence="1">
    <location>
        <begin position="223"/>
        <end position="243"/>
    </location>
</feature>
<name>A0ABY2P4P1_9LEPT</name>
<keyword evidence="1" id="KW-0812">Transmembrane</keyword>
<evidence type="ECO:0000313" key="2">
    <source>
        <dbReference type="EMBL" id="TGM82433.1"/>
    </source>
</evidence>
<evidence type="ECO:0000256" key="1">
    <source>
        <dbReference type="SAM" id="Phobius"/>
    </source>
</evidence>
<protein>
    <submittedName>
        <fullName evidence="2">Uncharacterized protein</fullName>
    </submittedName>
</protein>
<keyword evidence="3" id="KW-1185">Reference proteome</keyword>
<feature type="transmembrane region" description="Helical" evidence="1">
    <location>
        <begin position="7"/>
        <end position="26"/>
    </location>
</feature>
<feature type="transmembrane region" description="Helical" evidence="1">
    <location>
        <begin position="154"/>
        <end position="178"/>
    </location>
</feature>
<dbReference type="RefSeq" id="WP_135693839.1">
    <property type="nucleotide sequence ID" value="NZ_RQHK01000002.1"/>
</dbReference>
<evidence type="ECO:0000313" key="3">
    <source>
        <dbReference type="Proteomes" id="UP000297940"/>
    </source>
</evidence>
<gene>
    <name evidence="2" type="ORF">EHR01_06540</name>
</gene>
<sequence length="263" mass="30059">MIKHQKIYFFLTILIFPISINSKTIYTKEYKIPPMRISYSDLQNLLNRIDSLKDNAQVTKSNTYETMLMKNKEHSITIENSNIIPLESNIPDQINSFSYNYFVSGDASISRIDLNFDEYSRTLKISGSSPNKVDAAFYVLVNDIDKLSSNIGGYIFMMMIKTLCIIILSGLVYFILAIYKKLSKYSLLGISLFLTLVTYIIFFSPLDQLFSGFSAIKGDAQFLVRYGPIISFLGLLTSLFPIYNPFKEIVQLIKDGKLIIEIK</sequence>
<proteinExistence type="predicted"/>
<dbReference type="Proteomes" id="UP000297940">
    <property type="component" value="Unassembled WGS sequence"/>
</dbReference>
<reference evidence="3" key="1">
    <citation type="journal article" date="2019" name="PLoS Negl. Trop. Dis.">
        <title>Revisiting the worldwide diversity of Leptospira species in the environment.</title>
        <authorList>
            <person name="Vincent A.T."/>
            <person name="Schiettekatte O."/>
            <person name="Bourhy P."/>
            <person name="Veyrier F.J."/>
            <person name="Picardeau M."/>
        </authorList>
    </citation>
    <scope>NUCLEOTIDE SEQUENCE [LARGE SCALE GENOMIC DNA]</scope>
    <source>
        <strain evidence="3">201601298</strain>
    </source>
</reference>
<organism evidence="2 3">
    <name type="scientific">Leptospira mtsangambouensis</name>
    <dbReference type="NCBI Taxonomy" id="2484912"/>
    <lineage>
        <taxon>Bacteria</taxon>
        <taxon>Pseudomonadati</taxon>
        <taxon>Spirochaetota</taxon>
        <taxon>Spirochaetia</taxon>
        <taxon>Leptospirales</taxon>
        <taxon>Leptospiraceae</taxon>
        <taxon>Leptospira</taxon>
    </lineage>
</organism>
<accession>A0ABY2P4P1</accession>